<evidence type="ECO:0000313" key="1">
    <source>
        <dbReference type="EMBL" id="VDP52881.1"/>
    </source>
</evidence>
<dbReference type="OrthoDB" id="5873180at2759"/>
<evidence type="ECO:0000313" key="2">
    <source>
        <dbReference type="Proteomes" id="UP000050761"/>
    </source>
</evidence>
<dbReference type="EMBL" id="UZAH01038325">
    <property type="protein sequence ID" value="VDP52881.1"/>
    <property type="molecule type" value="Genomic_DNA"/>
</dbReference>
<protein>
    <submittedName>
        <fullName evidence="3">DUF3480 domain-containing protein</fullName>
    </submittedName>
</protein>
<organism evidence="2 3">
    <name type="scientific">Heligmosomoides polygyrus</name>
    <name type="common">Parasitic roundworm</name>
    <dbReference type="NCBI Taxonomy" id="6339"/>
    <lineage>
        <taxon>Eukaryota</taxon>
        <taxon>Metazoa</taxon>
        <taxon>Ecdysozoa</taxon>
        <taxon>Nematoda</taxon>
        <taxon>Chromadorea</taxon>
        <taxon>Rhabditida</taxon>
        <taxon>Rhabditina</taxon>
        <taxon>Rhabditomorpha</taxon>
        <taxon>Strongyloidea</taxon>
        <taxon>Heligmosomidae</taxon>
        <taxon>Heligmosomoides</taxon>
    </lineage>
</organism>
<name>A0A183GSJ1_HELPZ</name>
<reference evidence="1 2" key="1">
    <citation type="submission" date="2018-11" db="EMBL/GenBank/DDBJ databases">
        <authorList>
            <consortium name="Pathogen Informatics"/>
        </authorList>
    </citation>
    <scope>NUCLEOTIDE SEQUENCE [LARGE SCALE GENOMIC DNA]</scope>
</reference>
<reference evidence="3" key="2">
    <citation type="submission" date="2019-09" db="UniProtKB">
        <authorList>
            <consortium name="WormBaseParasite"/>
        </authorList>
    </citation>
    <scope>IDENTIFICATION</scope>
</reference>
<proteinExistence type="predicted"/>
<keyword evidence="2" id="KW-1185">Reference proteome</keyword>
<dbReference type="AlphaFoldDB" id="A0A183GSJ1"/>
<evidence type="ECO:0000313" key="3">
    <source>
        <dbReference type="WBParaSite" id="HPBE_0002566101-mRNA-1"/>
    </source>
</evidence>
<accession>A0A183GSJ1</accession>
<dbReference type="Proteomes" id="UP000050761">
    <property type="component" value="Unassembled WGS sequence"/>
</dbReference>
<gene>
    <name evidence="1" type="ORF">HPBE_LOCUS25660</name>
</gene>
<dbReference type="WBParaSite" id="HPBE_0002566101-mRNA-1">
    <property type="protein sequence ID" value="HPBE_0002566101-mRNA-1"/>
    <property type="gene ID" value="HPBE_0002566101"/>
</dbReference>
<accession>A0A3P8E8Y2</accession>
<sequence>MERMMNVVYGMPPQFDTGTIGLLAGRLGLCANFGCSLNGVDVNRAKHSQRAEVHLLNIVPQLEDVISTHFSQLVGIHARIHDQETPLRTDRSDVHFFKQFMESVESLEEYGNRHMKVMLTLSTDGFKPKRISRLEIELHSLEENPLAIEFGGEVWRVSVALFRGVADMAAQNVLFGIPRWNLEFGCSKCLLRGTRFGNHRLWIAEQRVDVVLRTPDSYLNDGQLGVNGLPNLFTGDSRFPQLRVSNAIIGMLKQSLLRTKSHTHCNSLILSLEDLPVCTASEMDEIAFFVFPLVAAIDAIPDQIAAISLIGYWQCLRILASSWQLSEEKISAAQHTANVTKQLCAGA</sequence>